<keyword evidence="5" id="KW-0961">Cell wall biogenesis/degradation</keyword>
<keyword evidence="10" id="KW-1185">Reference proteome</keyword>
<dbReference type="RefSeq" id="WP_347703714.1">
    <property type="nucleotide sequence ID" value="NZ_JBDPZD010000001.1"/>
</dbReference>
<dbReference type="SUPFAM" id="SSF55846">
    <property type="entry name" value="N-acetylmuramoyl-L-alanine amidase-like"/>
    <property type="match status" value="1"/>
</dbReference>
<comment type="caution">
    <text evidence="9">The sequence shown here is derived from an EMBL/GenBank/DDBJ whole genome shotgun (WGS) entry which is preliminary data.</text>
</comment>
<evidence type="ECO:0000313" key="9">
    <source>
        <dbReference type="EMBL" id="MEO3690897.1"/>
    </source>
</evidence>
<dbReference type="InterPro" id="IPR051206">
    <property type="entry name" value="NAMLAA_amidase_2"/>
</dbReference>
<dbReference type="Pfam" id="PF01510">
    <property type="entry name" value="Amidase_2"/>
    <property type="match status" value="1"/>
</dbReference>
<dbReference type="SUPFAM" id="SSF47090">
    <property type="entry name" value="PGBD-like"/>
    <property type="match status" value="1"/>
</dbReference>
<name>A0ABV0FY95_9BURK</name>
<dbReference type="EMBL" id="JBDPZD010000001">
    <property type="protein sequence ID" value="MEO3690897.1"/>
    <property type="molecule type" value="Genomic_DNA"/>
</dbReference>
<proteinExistence type="inferred from homology"/>
<evidence type="ECO:0000256" key="4">
    <source>
        <dbReference type="ARBA" id="ARBA00022801"/>
    </source>
</evidence>
<keyword evidence="4 9" id="KW-0378">Hydrolase</keyword>
<dbReference type="InterPro" id="IPR036366">
    <property type="entry name" value="PGBDSf"/>
</dbReference>
<feature type="chain" id="PRO_5045294902" description="N-acetylmuramoyl-L-alanine amidase" evidence="7">
    <location>
        <begin position="20"/>
        <end position="316"/>
    </location>
</feature>
<dbReference type="Proteomes" id="UP001495147">
    <property type="component" value="Unassembled WGS sequence"/>
</dbReference>
<dbReference type="InterPro" id="IPR036505">
    <property type="entry name" value="Amidase/PGRP_sf"/>
</dbReference>
<evidence type="ECO:0000256" key="6">
    <source>
        <dbReference type="SAM" id="MobiDB-lite"/>
    </source>
</evidence>
<dbReference type="Gene3D" id="1.10.101.10">
    <property type="entry name" value="PGBD-like superfamily/PGBD"/>
    <property type="match status" value="1"/>
</dbReference>
<feature type="domain" description="N-acetylmuramoyl-L-alanine amidase" evidence="8">
    <location>
        <begin position="61"/>
        <end position="202"/>
    </location>
</feature>
<dbReference type="PANTHER" id="PTHR30417:SF1">
    <property type="entry name" value="N-ACETYLMURAMOYL-L-ALANINE AMIDASE AMID"/>
    <property type="match status" value="1"/>
</dbReference>
<evidence type="ECO:0000256" key="5">
    <source>
        <dbReference type="ARBA" id="ARBA00023316"/>
    </source>
</evidence>
<feature type="compositionally biased region" description="Low complexity" evidence="6">
    <location>
        <begin position="33"/>
        <end position="49"/>
    </location>
</feature>
<keyword evidence="7" id="KW-0732">Signal</keyword>
<evidence type="ECO:0000313" key="10">
    <source>
        <dbReference type="Proteomes" id="UP001495147"/>
    </source>
</evidence>
<protein>
    <recommendedName>
        <fullName evidence="3">N-acetylmuramoyl-L-alanine amidase</fullName>
        <ecNumber evidence="3">3.5.1.28</ecNumber>
    </recommendedName>
</protein>
<dbReference type="GO" id="GO:0008745">
    <property type="term" value="F:N-acetylmuramoyl-L-alanine amidase activity"/>
    <property type="evidence" value="ECO:0007669"/>
    <property type="project" value="UniProtKB-EC"/>
</dbReference>
<feature type="region of interest" description="Disordered" evidence="6">
    <location>
        <begin position="27"/>
        <end position="51"/>
    </location>
</feature>
<evidence type="ECO:0000256" key="7">
    <source>
        <dbReference type="SAM" id="SignalP"/>
    </source>
</evidence>
<evidence type="ECO:0000256" key="3">
    <source>
        <dbReference type="ARBA" id="ARBA00011901"/>
    </source>
</evidence>
<comment type="catalytic activity">
    <reaction evidence="1">
        <text>Hydrolyzes the link between N-acetylmuramoyl residues and L-amino acid residues in certain cell-wall glycopeptides.</text>
        <dbReference type="EC" id="3.5.1.28"/>
    </reaction>
</comment>
<dbReference type="PANTHER" id="PTHR30417">
    <property type="entry name" value="N-ACETYLMURAMOYL-L-ALANINE AMIDASE AMID"/>
    <property type="match status" value="1"/>
</dbReference>
<organism evidence="9 10">
    <name type="scientific">Roseateles paludis</name>
    <dbReference type="NCBI Taxonomy" id="3145238"/>
    <lineage>
        <taxon>Bacteria</taxon>
        <taxon>Pseudomonadati</taxon>
        <taxon>Pseudomonadota</taxon>
        <taxon>Betaproteobacteria</taxon>
        <taxon>Burkholderiales</taxon>
        <taxon>Sphaerotilaceae</taxon>
        <taxon>Roseateles</taxon>
    </lineage>
</organism>
<dbReference type="InterPro" id="IPR036365">
    <property type="entry name" value="PGBD-like_sf"/>
</dbReference>
<dbReference type="SMART" id="SM00644">
    <property type="entry name" value="Ami_2"/>
    <property type="match status" value="1"/>
</dbReference>
<comment type="similarity">
    <text evidence="2">Belongs to the N-acetylmuramoyl-L-alanine amidase 2 family.</text>
</comment>
<dbReference type="InterPro" id="IPR002502">
    <property type="entry name" value="Amidase_domain"/>
</dbReference>
<evidence type="ECO:0000256" key="2">
    <source>
        <dbReference type="ARBA" id="ARBA00007553"/>
    </source>
</evidence>
<evidence type="ECO:0000259" key="8">
    <source>
        <dbReference type="SMART" id="SM00644"/>
    </source>
</evidence>
<reference evidence="9 10" key="1">
    <citation type="submission" date="2024-05" db="EMBL/GenBank/DDBJ databases">
        <title>Roseateles sp. DJS-2-20 16S ribosomal RNA gene Genome sequencing and assembly.</title>
        <authorList>
            <person name="Woo H."/>
        </authorList>
    </citation>
    <scope>NUCLEOTIDE SEQUENCE [LARGE SCALE GENOMIC DNA]</scope>
    <source>
        <strain evidence="9 10">DJS-2-20</strain>
    </source>
</reference>
<dbReference type="CDD" id="cd06583">
    <property type="entry name" value="PGRP"/>
    <property type="match status" value="1"/>
</dbReference>
<dbReference type="EC" id="3.5.1.28" evidence="3"/>
<evidence type="ECO:0000256" key="1">
    <source>
        <dbReference type="ARBA" id="ARBA00001561"/>
    </source>
</evidence>
<dbReference type="Pfam" id="PF01471">
    <property type="entry name" value="PG_binding_1"/>
    <property type="match status" value="1"/>
</dbReference>
<dbReference type="Gene3D" id="3.40.80.10">
    <property type="entry name" value="Peptidoglycan recognition protein-like"/>
    <property type="match status" value="1"/>
</dbReference>
<gene>
    <name evidence="9" type="ORF">ABDJ85_05400</name>
</gene>
<sequence length="316" mass="34593">MPAALFARLSSLAAAALLAACASVPPPAPPAGPQTAPAPGAPPTARTSPDPAVIYAPPAIDRSFTSVAQDSRVQFIVLHYTAIDWDKSLRVLTTGGQVSAHYLVRDNPAQIYQIVDENRRAWHAGMSFWAGNSYLNAASIGIEIVNPGYTDTPAGRVYAPYSQAQIDQVIALVRDLQWRHQVKPERIIGHADIAPGRKQDPGPNFPWKQFADAGLIPWPDAEAVRTKRLDHEISPRDIGWVQERLARIGYNVPRTGLLDEMTQGVVSTFQMKYRPTNIDGLIDAETAALIDVVSTPELMRIKRSDELVTKPYTSKF</sequence>
<dbReference type="InterPro" id="IPR002477">
    <property type="entry name" value="Peptidoglycan-bd-like"/>
</dbReference>
<feature type="signal peptide" evidence="7">
    <location>
        <begin position="1"/>
        <end position="19"/>
    </location>
</feature>
<accession>A0ABV0FY95</accession>